<sequence>MKSNIQGSYNDGEGEKEEGRGAAKDLSKWCSVRLRNIRRGATCRTPSRAEEYESAVPTTKSRIVSELIIKITCKRHKSTATAAAAALRGDDSLRLFTRTKRTDAENRPSEGTRGNREAPLRRDSVGLLESYWPNFQGTWLKDVMLDKEESKNPIRMWWYYALVF</sequence>
<dbReference type="AlphaFoldDB" id="A0A4Z2IP14"/>
<dbReference type="Proteomes" id="UP000314294">
    <property type="component" value="Unassembled WGS sequence"/>
</dbReference>
<evidence type="ECO:0000313" key="3">
    <source>
        <dbReference type="Proteomes" id="UP000314294"/>
    </source>
</evidence>
<protein>
    <submittedName>
        <fullName evidence="2">Uncharacterized protein</fullName>
    </submittedName>
</protein>
<evidence type="ECO:0000256" key="1">
    <source>
        <dbReference type="SAM" id="MobiDB-lite"/>
    </source>
</evidence>
<dbReference type="EMBL" id="SRLO01000069">
    <property type="protein sequence ID" value="TNN78913.1"/>
    <property type="molecule type" value="Genomic_DNA"/>
</dbReference>
<proteinExistence type="predicted"/>
<reference evidence="2 3" key="1">
    <citation type="submission" date="2019-03" db="EMBL/GenBank/DDBJ databases">
        <title>First draft genome of Liparis tanakae, snailfish: a comprehensive survey of snailfish specific genes.</title>
        <authorList>
            <person name="Kim W."/>
            <person name="Song I."/>
            <person name="Jeong J.-H."/>
            <person name="Kim D."/>
            <person name="Kim S."/>
            <person name="Ryu S."/>
            <person name="Song J.Y."/>
            <person name="Lee S.K."/>
        </authorList>
    </citation>
    <scope>NUCLEOTIDE SEQUENCE [LARGE SCALE GENOMIC DNA]</scope>
    <source>
        <tissue evidence="2">Muscle</tissue>
    </source>
</reference>
<accession>A0A4Z2IP14</accession>
<keyword evidence="3" id="KW-1185">Reference proteome</keyword>
<organism evidence="2 3">
    <name type="scientific">Liparis tanakae</name>
    <name type="common">Tanaka's snailfish</name>
    <dbReference type="NCBI Taxonomy" id="230148"/>
    <lineage>
        <taxon>Eukaryota</taxon>
        <taxon>Metazoa</taxon>
        <taxon>Chordata</taxon>
        <taxon>Craniata</taxon>
        <taxon>Vertebrata</taxon>
        <taxon>Euteleostomi</taxon>
        <taxon>Actinopterygii</taxon>
        <taxon>Neopterygii</taxon>
        <taxon>Teleostei</taxon>
        <taxon>Neoteleostei</taxon>
        <taxon>Acanthomorphata</taxon>
        <taxon>Eupercaria</taxon>
        <taxon>Perciformes</taxon>
        <taxon>Cottioidei</taxon>
        <taxon>Cottales</taxon>
        <taxon>Liparidae</taxon>
        <taxon>Liparis</taxon>
    </lineage>
</organism>
<name>A0A4Z2IP14_9TELE</name>
<comment type="caution">
    <text evidence="2">The sequence shown here is derived from an EMBL/GenBank/DDBJ whole genome shotgun (WGS) entry which is preliminary data.</text>
</comment>
<gene>
    <name evidence="2" type="ORF">EYF80_010839</name>
</gene>
<feature type="compositionally biased region" description="Basic and acidic residues" evidence="1">
    <location>
        <begin position="100"/>
        <end position="119"/>
    </location>
</feature>
<evidence type="ECO:0000313" key="2">
    <source>
        <dbReference type="EMBL" id="TNN78913.1"/>
    </source>
</evidence>
<feature type="region of interest" description="Disordered" evidence="1">
    <location>
        <begin position="99"/>
        <end position="119"/>
    </location>
</feature>
<feature type="region of interest" description="Disordered" evidence="1">
    <location>
        <begin position="1"/>
        <end position="22"/>
    </location>
</feature>